<dbReference type="EMBL" id="MN739025">
    <property type="protein sequence ID" value="QHT35627.1"/>
    <property type="molecule type" value="Genomic_DNA"/>
</dbReference>
<proteinExistence type="predicted"/>
<accession>A0A6C0F225</accession>
<protein>
    <submittedName>
        <fullName evidence="1">Uncharacterized protein</fullName>
    </submittedName>
</protein>
<name>A0A6C0F225_9ZZZZ</name>
<reference evidence="1" key="1">
    <citation type="journal article" date="2020" name="Nature">
        <title>Giant virus diversity and host interactions through global metagenomics.</title>
        <authorList>
            <person name="Schulz F."/>
            <person name="Roux S."/>
            <person name="Paez-Espino D."/>
            <person name="Jungbluth S."/>
            <person name="Walsh D.A."/>
            <person name="Denef V.J."/>
            <person name="McMahon K.D."/>
            <person name="Konstantinidis K.T."/>
            <person name="Eloe-Fadrosh E.A."/>
            <person name="Kyrpides N.C."/>
            <person name="Woyke T."/>
        </authorList>
    </citation>
    <scope>NUCLEOTIDE SEQUENCE</scope>
    <source>
        <strain evidence="1">GVMAG-M-3300009181-41</strain>
    </source>
</reference>
<dbReference type="AlphaFoldDB" id="A0A6C0F225"/>
<sequence>MERGRFSKEYANFLCDRFYRRYRDTCYIKIFCIVHSCDEFTPLRANTPESQQTILMNTYKCKKCASKEYYYWSDEDELRSSIADDTE</sequence>
<organism evidence="1">
    <name type="scientific">viral metagenome</name>
    <dbReference type="NCBI Taxonomy" id="1070528"/>
    <lineage>
        <taxon>unclassified sequences</taxon>
        <taxon>metagenomes</taxon>
        <taxon>organismal metagenomes</taxon>
    </lineage>
</organism>
<evidence type="ECO:0000313" key="1">
    <source>
        <dbReference type="EMBL" id="QHT35627.1"/>
    </source>
</evidence>